<dbReference type="OrthoDB" id="181875at2157"/>
<keyword evidence="2" id="KW-1185">Reference proteome</keyword>
<dbReference type="PROSITE" id="PS51257">
    <property type="entry name" value="PROKAR_LIPOPROTEIN"/>
    <property type="match status" value="1"/>
</dbReference>
<organism evidence="1 2">
    <name type="scientific">Natronorubrum aibiense</name>
    <dbReference type="NCBI Taxonomy" id="348826"/>
    <lineage>
        <taxon>Archaea</taxon>
        <taxon>Methanobacteriati</taxon>
        <taxon>Methanobacteriota</taxon>
        <taxon>Stenosarchaea group</taxon>
        <taxon>Halobacteria</taxon>
        <taxon>Halobacteriales</taxon>
        <taxon>Natrialbaceae</taxon>
        <taxon>Natronorubrum</taxon>
    </lineage>
</organism>
<evidence type="ECO:0000313" key="1">
    <source>
        <dbReference type="EMBL" id="QFU82488.1"/>
    </source>
</evidence>
<evidence type="ECO:0000313" key="2">
    <source>
        <dbReference type="Proteomes" id="UP000326170"/>
    </source>
</evidence>
<name>A0A5P9P2Y9_9EURY</name>
<dbReference type="AlphaFoldDB" id="A0A5P9P2Y9"/>
<dbReference type="KEGG" id="nas:GCU68_08120"/>
<dbReference type="GeneID" id="42301005"/>
<sequence>MNRRALLGALPAIALAGCVTRLGLADRVEISEKSVRVHPRDGGDPIDAAVRRYDPDEGPYYHDTPAEQLADELGPDDPLEISEELAARLDSEFEVVEYRVRGCDVGTDDCQETTLVRADFNDLEAGDIADIVYRSSGAGLISVHESHENRS</sequence>
<dbReference type="RefSeq" id="WP_152940553.1">
    <property type="nucleotide sequence ID" value="NZ_CP045488.1"/>
</dbReference>
<dbReference type="EMBL" id="CP045488">
    <property type="protein sequence ID" value="QFU82488.1"/>
    <property type="molecule type" value="Genomic_DNA"/>
</dbReference>
<proteinExistence type="predicted"/>
<accession>A0A5P9P2Y9</accession>
<gene>
    <name evidence="1" type="ORF">GCU68_08120</name>
</gene>
<protein>
    <submittedName>
        <fullName evidence="1">Uncharacterized protein</fullName>
    </submittedName>
</protein>
<dbReference type="Proteomes" id="UP000326170">
    <property type="component" value="Chromosome"/>
</dbReference>
<reference evidence="1 2" key="1">
    <citation type="journal article" date="2007" name="Int. J. Syst. Evol. Microbiol.">
        <title>Natronorubrum sulfidifaciens sp. nov., an extremely haloalkaliphilic archaeon isolated from Aiding salt lake in Xin-Jiang, China.</title>
        <authorList>
            <person name="Cui H.L."/>
            <person name="Tohty D."/>
            <person name="Liu H.C."/>
            <person name="Liu S.J."/>
            <person name="Oren A."/>
            <person name="Zhou P.J."/>
        </authorList>
    </citation>
    <scope>NUCLEOTIDE SEQUENCE [LARGE SCALE GENOMIC DNA]</scope>
    <source>
        <strain evidence="1 2">7-3</strain>
    </source>
</reference>